<feature type="compositionally biased region" description="Acidic residues" evidence="1">
    <location>
        <begin position="1"/>
        <end position="14"/>
    </location>
</feature>
<dbReference type="Proteomes" id="UP000784294">
    <property type="component" value="Unassembled WGS sequence"/>
</dbReference>
<organism evidence="2 3">
    <name type="scientific">Protopolystoma xenopodis</name>
    <dbReference type="NCBI Taxonomy" id="117903"/>
    <lineage>
        <taxon>Eukaryota</taxon>
        <taxon>Metazoa</taxon>
        <taxon>Spiralia</taxon>
        <taxon>Lophotrochozoa</taxon>
        <taxon>Platyhelminthes</taxon>
        <taxon>Monogenea</taxon>
        <taxon>Polyopisthocotylea</taxon>
        <taxon>Polystomatidea</taxon>
        <taxon>Polystomatidae</taxon>
        <taxon>Protopolystoma</taxon>
    </lineage>
</organism>
<dbReference type="AlphaFoldDB" id="A0A3S5FGK6"/>
<accession>A0A3S5FGK6</accession>
<name>A0A3S5FGK6_9PLAT</name>
<sequence length="168" mass="18028">DDDDEEEEEEEEEEEKHGVVCWRRGLSPPPGGGTIVAMGCPTSECRDGPMRVAGQLLSPPLVGPSDFAVNPRSPAAFRDLAPGGPVRGCPVFECIDMAASAEEDVKGTRRCFLLGLQAVVPRTVAHEADSLRILPPASTRTSTQDTACLFLCEVEQFAPIEAEAEDTF</sequence>
<gene>
    <name evidence="2" type="ORF">PXEA_LOCUS32223</name>
</gene>
<proteinExistence type="predicted"/>
<comment type="caution">
    <text evidence="2">The sequence shown here is derived from an EMBL/GenBank/DDBJ whole genome shotgun (WGS) entry which is preliminary data.</text>
</comment>
<protein>
    <submittedName>
        <fullName evidence="2">Uncharacterized protein</fullName>
    </submittedName>
</protein>
<evidence type="ECO:0000256" key="1">
    <source>
        <dbReference type="SAM" id="MobiDB-lite"/>
    </source>
</evidence>
<reference evidence="2" key="1">
    <citation type="submission" date="2018-11" db="EMBL/GenBank/DDBJ databases">
        <authorList>
            <consortium name="Pathogen Informatics"/>
        </authorList>
    </citation>
    <scope>NUCLEOTIDE SEQUENCE</scope>
</reference>
<evidence type="ECO:0000313" key="2">
    <source>
        <dbReference type="EMBL" id="VEL38783.1"/>
    </source>
</evidence>
<feature type="region of interest" description="Disordered" evidence="1">
    <location>
        <begin position="1"/>
        <end position="27"/>
    </location>
</feature>
<feature type="non-terminal residue" evidence="2">
    <location>
        <position position="168"/>
    </location>
</feature>
<keyword evidence="3" id="KW-1185">Reference proteome</keyword>
<dbReference type="EMBL" id="CAAALY010258980">
    <property type="protein sequence ID" value="VEL38783.1"/>
    <property type="molecule type" value="Genomic_DNA"/>
</dbReference>
<evidence type="ECO:0000313" key="3">
    <source>
        <dbReference type="Proteomes" id="UP000784294"/>
    </source>
</evidence>